<keyword evidence="6" id="KW-1185">Reference proteome</keyword>
<keyword evidence="2" id="KW-0238">DNA-binding</keyword>
<accession>A0ABR7JG74</accession>
<dbReference type="PANTHER" id="PTHR42756">
    <property type="entry name" value="TRANSCRIPTIONAL REGULATOR, MARR"/>
    <property type="match status" value="1"/>
</dbReference>
<keyword evidence="1" id="KW-0805">Transcription regulation</keyword>
<protein>
    <submittedName>
        <fullName evidence="5">MarR family transcriptional regulator</fullName>
    </submittedName>
</protein>
<dbReference type="InterPro" id="IPR036388">
    <property type="entry name" value="WH-like_DNA-bd_sf"/>
</dbReference>
<dbReference type="EMBL" id="JACRUM010000003">
    <property type="protein sequence ID" value="MBC5863184.1"/>
    <property type="molecule type" value="Genomic_DNA"/>
</dbReference>
<dbReference type="PRINTS" id="PR00598">
    <property type="entry name" value="HTHMARR"/>
</dbReference>
<comment type="caution">
    <text evidence="5">The sequence shown here is derived from an EMBL/GenBank/DDBJ whole genome shotgun (WGS) entry which is preliminary data.</text>
</comment>
<evidence type="ECO:0000256" key="2">
    <source>
        <dbReference type="ARBA" id="ARBA00023125"/>
    </source>
</evidence>
<evidence type="ECO:0000259" key="4">
    <source>
        <dbReference type="SMART" id="SM00347"/>
    </source>
</evidence>
<name>A0ABR7JG74_9FLAO</name>
<sequence length="149" mass="17151">MTNTNPTGTVLYTLEQTIKEYRKMAQKNISSIVHDITVDQCLVLIILHKNPQYSQKEVAEMIFKDNASITRIIDLMVKKDYISRKIHETDRRKFNLEITEKGIETIALLTPTIQKNRIDALAGLSENEIILLDQLLNKVLTNCKADHEK</sequence>
<organism evidence="5 6">
    <name type="scientific">Flavobacterium turcicum</name>
    <dbReference type="NCBI Taxonomy" id="2764718"/>
    <lineage>
        <taxon>Bacteria</taxon>
        <taxon>Pseudomonadati</taxon>
        <taxon>Bacteroidota</taxon>
        <taxon>Flavobacteriia</taxon>
        <taxon>Flavobacteriales</taxon>
        <taxon>Flavobacteriaceae</taxon>
        <taxon>Flavobacterium</taxon>
    </lineage>
</organism>
<dbReference type="Pfam" id="PF01047">
    <property type="entry name" value="MarR"/>
    <property type="match status" value="1"/>
</dbReference>
<reference evidence="5 6" key="1">
    <citation type="submission" date="2020-08" db="EMBL/GenBank/DDBJ databases">
        <title>Description of novel Flavobacterium F-400 isolate.</title>
        <authorList>
            <person name="Saticioglu I."/>
            <person name="Duman M."/>
            <person name="Altun S."/>
        </authorList>
    </citation>
    <scope>NUCLEOTIDE SEQUENCE [LARGE SCALE GENOMIC DNA]</scope>
    <source>
        <strain evidence="5 6">F-400</strain>
    </source>
</reference>
<dbReference type="SMART" id="SM00347">
    <property type="entry name" value="HTH_MARR"/>
    <property type="match status" value="1"/>
</dbReference>
<keyword evidence="3" id="KW-0804">Transcription</keyword>
<dbReference type="InterPro" id="IPR036390">
    <property type="entry name" value="WH_DNA-bd_sf"/>
</dbReference>
<dbReference type="PROSITE" id="PS01117">
    <property type="entry name" value="HTH_MARR_1"/>
    <property type="match status" value="1"/>
</dbReference>
<proteinExistence type="predicted"/>
<dbReference type="RefSeq" id="WP_166134864.1">
    <property type="nucleotide sequence ID" value="NZ_JAAOBY010000003.1"/>
</dbReference>
<evidence type="ECO:0000256" key="1">
    <source>
        <dbReference type="ARBA" id="ARBA00023015"/>
    </source>
</evidence>
<evidence type="ECO:0000256" key="3">
    <source>
        <dbReference type="ARBA" id="ARBA00023163"/>
    </source>
</evidence>
<dbReference type="InterPro" id="IPR023187">
    <property type="entry name" value="Tscrpt_reg_MarR-type_CS"/>
</dbReference>
<dbReference type="PANTHER" id="PTHR42756:SF1">
    <property type="entry name" value="TRANSCRIPTIONAL REPRESSOR OF EMRAB OPERON"/>
    <property type="match status" value="1"/>
</dbReference>
<dbReference type="InterPro" id="IPR000835">
    <property type="entry name" value="HTH_MarR-typ"/>
</dbReference>
<evidence type="ECO:0000313" key="6">
    <source>
        <dbReference type="Proteomes" id="UP000621670"/>
    </source>
</evidence>
<evidence type="ECO:0000313" key="5">
    <source>
        <dbReference type="EMBL" id="MBC5863184.1"/>
    </source>
</evidence>
<feature type="domain" description="HTH marR-type" evidence="4">
    <location>
        <begin position="29"/>
        <end position="129"/>
    </location>
</feature>
<dbReference type="Gene3D" id="1.10.10.10">
    <property type="entry name" value="Winged helix-like DNA-binding domain superfamily/Winged helix DNA-binding domain"/>
    <property type="match status" value="1"/>
</dbReference>
<dbReference type="SUPFAM" id="SSF46785">
    <property type="entry name" value="Winged helix' DNA-binding domain"/>
    <property type="match status" value="1"/>
</dbReference>
<gene>
    <name evidence="5" type="ORF">H8R26_07080</name>
</gene>
<dbReference type="Proteomes" id="UP000621670">
    <property type="component" value="Unassembled WGS sequence"/>
</dbReference>